<feature type="region of interest" description="Disordered" evidence="2">
    <location>
        <begin position="102"/>
        <end position="138"/>
    </location>
</feature>
<feature type="compositionally biased region" description="Basic residues" evidence="2">
    <location>
        <begin position="102"/>
        <end position="132"/>
    </location>
</feature>
<evidence type="ECO:0000313" key="4">
    <source>
        <dbReference type="EMBL" id="SJN55203.1"/>
    </source>
</evidence>
<feature type="domain" description="Prokaryotic-type class I peptide chain release factors" evidence="3">
    <location>
        <begin position="8"/>
        <end position="124"/>
    </location>
</feature>
<keyword evidence="4" id="KW-0378">Hydrolase</keyword>
<dbReference type="NCBIfam" id="NF006718">
    <property type="entry name" value="PRK09256.1"/>
    <property type="match status" value="1"/>
</dbReference>
<dbReference type="PANTHER" id="PTHR47814">
    <property type="entry name" value="PEPTIDYL-TRNA HYDROLASE ARFB"/>
    <property type="match status" value="1"/>
</dbReference>
<dbReference type="GO" id="GO:0043022">
    <property type="term" value="F:ribosome binding"/>
    <property type="evidence" value="ECO:0007669"/>
    <property type="project" value="TreeGrafter"/>
</dbReference>
<dbReference type="GO" id="GO:0072344">
    <property type="term" value="P:rescue of stalled ribosome"/>
    <property type="evidence" value="ECO:0007669"/>
    <property type="project" value="TreeGrafter"/>
</dbReference>
<evidence type="ECO:0000259" key="3">
    <source>
        <dbReference type="Pfam" id="PF00472"/>
    </source>
</evidence>
<dbReference type="EC" id="3.1.1.29" evidence="4"/>
<dbReference type="EMBL" id="FULE01000015">
    <property type="protein sequence ID" value="SJN55203.1"/>
    <property type="molecule type" value="Genomic_DNA"/>
</dbReference>
<dbReference type="RefSeq" id="WP_077334220.1">
    <property type="nucleotide sequence ID" value="NZ_FULE01000015.1"/>
</dbReference>
<dbReference type="AlphaFoldDB" id="A0A1R4LFJ0"/>
<evidence type="ECO:0000256" key="1">
    <source>
        <dbReference type="ARBA" id="ARBA00010835"/>
    </source>
</evidence>
<dbReference type="GO" id="GO:0004045">
    <property type="term" value="F:peptidyl-tRNA hydrolase activity"/>
    <property type="evidence" value="ECO:0007669"/>
    <property type="project" value="UniProtKB-EC"/>
</dbReference>
<dbReference type="Gene3D" id="3.30.160.20">
    <property type="match status" value="1"/>
</dbReference>
<evidence type="ECO:0000313" key="5">
    <source>
        <dbReference type="Proteomes" id="UP000188276"/>
    </source>
</evidence>
<dbReference type="STRING" id="1123498.VR7878_01126"/>
<accession>A0A1R4LFJ0</accession>
<protein>
    <submittedName>
        <fullName evidence="4">Peptidyl-tRNA hydrolase ArfB</fullName>
        <ecNumber evidence="4">3.1.1.29</ecNumber>
    </submittedName>
</protein>
<dbReference type="SUPFAM" id="SSF75620">
    <property type="entry name" value="Release factor"/>
    <property type="match status" value="1"/>
</dbReference>
<dbReference type="PANTHER" id="PTHR47814:SF1">
    <property type="entry name" value="PEPTIDYL-TRNA HYDROLASE ARFB"/>
    <property type="match status" value="1"/>
</dbReference>
<organism evidence="4 5">
    <name type="scientific">Vibrio ruber (strain DSM 16370 / JCM 11486 / BCRC 17186 / CECT 7878 / LMG 23124 / VR1)</name>
    <dbReference type="NCBI Taxonomy" id="1123498"/>
    <lineage>
        <taxon>Bacteria</taxon>
        <taxon>Pseudomonadati</taxon>
        <taxon>Pseudomonadota</taxon>
        <taxon>Gammaproteobacteria</taxon>
        <taxon>Vibrionales</taxon>
        <taxon>Vibrionaceae</taxon>
        <taxon>Vibrio</taxon>
    </lineage>
</organism>
<keyword evidence="5" id="KW-1185">Reference proteome</keyword>
<dbReference type="InterPro" id="IPR045853">
    <property type="entry name" value="Pep_chain_release_fac_I_sf"/>
</dbReference>
<dbReference type="Pfam" id="PF00472">
    <property type="entry name" value="RF-1"/>
    <property type="match status" value="1"/>
</dbReference>
<dbReference type="GO" id="GO:0003747">
    <property type="term" value="F:translation release factor activity"/>
    <property type="evidence" value="ECO:0007669"/>
    <property type="project" value="InterPro"/>
</dbReference>
<comment type="similarity">
    <text evidence="1">Belongs to the prokaryotic/mitochondrial release factor family.</text>
</comment>
<dbReference type="OrthoDB" id="9815709at2"/>
<dbReference type="InterPro" id="IPR000352">
    <property type="entry name" value="Pep_chain_release_fac_I"/>
</dbReference>
<gene>
    <name evidence="4" type="primary">arfB</name>
    <name evidence="4" type="ORF">VR7878_01126</name>
</gene>
<dbReference type="Proteomes" id="UP000188276">
    <property type="component" value="Unassembled WGS sequence"/>
</dbReference>
<evidence type="ECO:0000256" key="2">
    <source>
        <dbReference type="SAM" id="MobiDB-lite"/>
    </source>
</evidence>
<reference evidence="5" key="1">
    <citation type="submission" date="2017-02" db="EMBL/GenBank/DDBJ databases">
        <authorList>
            <person name="Rodrigo-Torres L."/>
            <person name="Arahal R.D."/>
            <person name="Lucena T."/>
        </authorList>
    </citation>
    <scope>NUCLEOTIDE SEQUENCE [LARGE SCALE GENOMIC DNA]</scope>
    <source>
        <strain evidence="5">CECT 7878</strain>
    </source>
</reference>
<name>A0A1R4LFJ0_VIBR1</name>
<proteinExistence type="inferred from homology"/>
<sequence>MLTISNTVILAEWEIEMTAIRAMGNGGQNVQKVSSAIHLRFDIQRSSLPSVYKERLLALSDSRITKDGVVVIKSQTYRTQEQNRLDALERLKGLIQSVMVVQKRRRATKPTRSSKLKRINTKKKMGQKKALRGRVNED</sequence>